<keyword evidence="5" id="KW-0653">Protein transport</keyword>
<organism evidence="7 8">
    <name type="scientific">Blattamonas nauphoetae</name>
    <dbReference type="NCBI Taxonomy" id="2049346"/>
    <lineage>
        <taxon>Eukaryota</taxon>
        <taxon>Metamonada</taxon>
        <taxon>Preaxostyla</taxon>
        <taxon>Oxymonadida</taxon>
        <taxon>Blattamonas</taxon>
    </lineage>
</organism>
<sequence>MPSMETIFRQLAGTQLRILFEQDRKWNADDKQATLYSILPGLGDEQRNIRTSVSSCIASFIVSIGFENALPFLGQLLEQCRSDNPVLAAGACTCLYQIVEDNAQRLDNPQLAESLSQFVTQLVPLLENSQSECCADILAALMLIFKGQPSLFSNSLSNYMQNIFKCITHPDLRIQATALEALTDVTSYKLDNHPVVAVAHELVQHVLQCMSSPDENLSFIALDFWSAVPENKQVCEIAVAPRLTEYVSFSFISPRIAKALMDKLFLGDGDLRQYEQELQNKPTTGQDEDDDEDDYLDGMAEGEDTFRKAAARAISSLAREFPNEMVHAMLPEISLRFNNSDPSKWDTRESGVFALGLLARNCQPFLHSQLGEIIPWVVNFCSDPHFLVRLISCWTLTRFSVWICGPLDQRDVRRGYVSKEELDLPRAADQTHLQNALGTLTQHLLDDSRHVRASVCQAIADLVEEARSRIVVYAHQLLDLVLPALEQYEDEMKKDLFNVIAQLVIATGGMFNEAQLLARVMNPLLALMNSRDITDDVVLPSLLESTRLLLDAVDTAALTPYLVPIMTSCIGIVSAQNQKVNEDIQRYRGDPAHGGQLDEMDIEAEVGQHEAIAASEALETIIKCIDTTTATMQQELFTQLNFHAFLQTILHSPSKELLWGSFNIVSLLVRCNLESFTTPLPDGSTLLSTSFPVLSRYCVPDHLKQVDEATGTITISFADSLCLSADLEFRLSNNALIAIADIVSALGHQMSDILPSLLPLATPLLYLAAPIVGDVPILYNPTEVDIRDTGIQLAKNTAGCLSRLAQFFPIPVCQALAQVGVVPHFLACLVEMGVANLVVVEEMKGLVQLVMGDADCFNTLLASPTLLIEALATFMHDPNTGRTTVELVYNLPDEVREGLKNSLDKLRQGMFIVYISSPEASFDASQHSTITATPVRLIGRGRIEFASPIVPQKNEKSHSNVVSSPTSLKVTVILLPQPLISLHPFLATAHFFPNFDLNLPFPLEKSYHFMSQYLLQIPNPFPPKHISSRQPSKPHSLCINGQLYRTDISFNIKRLHSSSSNTQNTQSFSQFHKQDEEDISRDFTLADFVSYTNLSVLQRPSEKKTPPAKNEKSAEVEIPRTPSPEPEPPTTHIVREAEYVNRVWRWGEHGLSFRQPLSEADEWMALRGNDLRGDSALPDIVELDRMDTPHTLSDFSTTLTHTLSSSLLTETHSINSSKVSLLGRISSLKTMFDPQRSEEWTMGKTVDQLFTQKHPTFNRCVVAECVFLLYGEPFFSENEQCEAVPHPIILVPPAINDQISSIMEQCHIPPQRQTFLLQATHTTLTSLAALLRTTKAQPQLSFQLRPPSHTFNPTLFSSKEEFLELVDLNHCDVRNTTKAFHPSKGKANATSIATQTPLAQAASRVIFNFSFMMARMGHRYWLRNEEGKHPKQQPSDTQSARADGEEDNEEPHPPSDLKDDPHPPSDLKDDPSLQLASDSDEAPASAPVATDAHLSAVLQSTERIVFNVFGSRLFGTSLNPLDDASLLRFIAAFEAVWAGQYPLFAQYRELIASSGMKVRWDVTVRQMEMSERKLPSQMLVEFSETVDLFVDIIRNLVQQEEGHQPEQSDDPARQMLDTSLAVSADDLLPFLLFSFLSAPTPPLFSIVAFASTFSPFTALPHFAGTKPALSFAHLHSILSFFSSPDAVLSDEPVDGRRLVDVWLEPLLGDEEVLVLNDEDESDAKEDQLEQSSPSPAEDTQTEPPHDAIDGVSQPFTLPPPSEEPGQAPRPSEDHPRPLDEPALIPVIIVARPSPATPPDISTPSTTDSDEHKAQLATQTTPIEVYSAYSSAPTRGPIRNPLGRLLQNP</sequence>
<feature type="region of interest" description="Disordered" evidence="6">
    <location>
        <begin position="1099"/>
        <end position="1130"/>
    </location>
</feature>
<feature type="region of interest" description="Disordered" evidence="6">
    <location>
        <begin position="1720"/>
        <end position="1820"/>
    </location>
</feature>
<protein>
    <submittedName>
        <fullName evidence="7">Importin subunit beta-2</fullName>
    </submittedName>
</protein>
<keyword evidence="3" id="KW-0963">Cytoplasm</keyword>
<dbReference type="EMBL" id="JARBJD010000058">
    <property type="protein sequence ID" value="KAK2956232.1"/>
    <property type="molecule type" value="Genomic_DNA"/>
</dbReference>
<keyword evidence="4" id="KW-0677">Repeat</keyword>
<feature type="region of interest" description="Disordered" evidence="6">
    <location>
        <begin position="1426"/>
        <end position="1487"/>
    </location>
</feature>
<dbReference type="Proteomes" id="UP001281761">
    <property type="component" value="Unassembled WGS sequence"/>
</dbReference>
<dbReference type="InterPro" id="IPR011989">
    <property type="entry name" value="ARM-like"/>
</dbReference>
<reference evidence="7 8" key="1">
    <citation type="journal article" date="2022" name="bioRxiv">
        <title>Genomics of Preaxostyla Flagellates Illuminates Evolutionary Transitions and the Path Towards Mitochondrial Loss.</title>
        <authorList>
            <person name="Novak L.V.F."/>
            <person name="Treitli S.C."/>
            <person name="Pyrih J."/>
            <person name="Halakuc P."/>
            <person name="Pipaliya S.V."/>
            <person name="Vacek V."/>
            <person name="Brzon O."/>
            <person name="Soukal P."/>
            <person name="Eme L."/>
            <person name="Dacks J.B."/>
            <person name="Karnkowska A."/>
            <person name="Elias M."/>
            <person name="Hampl V."/>
        </authorList>
    </citation>
    <scope>NUCLEOTIDE SEQUENCE [LARGE SCALE GENOMIC DNA]</scope>
    <source>
        <strain evidence="7">NAU3</strain>
        <tissue evidence="7">Gut</tissue>
    </source>
</reference>
<accession>A0ABQ9XXK0</accession>
<dbReference type="InterPro" id="IPR016024">
    <property type="entry name" value="ARM-type_fold"/>
</dbReference>
<proteinExistence type="predicted"/>
<keyword evidence="8" id="KW-1185">Reference proteome</keyword>
<evidence type="ECO:0000256" key="6">
    <source>
        <dbReference type="SAM" id="MobiDB-lite"/>
    </source>
</evidence>
<feature type="compositionally biased region" description="Polar residues" evidence="6">
    <location>
        <begin position="1729"/>
        <end position="1742"/>
    </location>
</feature>
<feature type="compositionally biased region" description="Basic and acidic residues" evidence="6">
    <location>
        <begin position="1770"/>
        <end position="1779"/>
    </location>
</feature>
<gene>
    <name evidence="7" type="ORF">BLNAU_8796</name>
</gene>
<evidence type="ECO:0000313" key="8">
    <source>
        <dbReference type="Proteomes" id="UP001281761"/>
    </source>
</evidence>
<comment type="subcellular location">
    <subcellularLocation>
        <location evidence="1">Cytoplasm</location>
    </subcellularLocation>
</comment>
<evidence type="ECO:0000256" key="3">
    <source>
        <dbReference type="ARBA" id="ARBA00022490"/>
    </source>
</evidence>
<dbReference type="PANTHER" id="PTHR10527">
    <property type="entry name" value="IMPORTIN BETA"/>
    <property type="match status" value="1"/>
</dbReference>
<dbReference type="Gene3D" id="1.25.10.10">
    <property type="entry name" value="Leucine-rich Repeat Variant"/>
    <property type="match status" value="1"/>
</dbReference>
<name>A0ABQ9XXK0_9EUKA</name>
<evidence type="ECO:0000256" key="4">
    <source>
        <dbReference type="ARBA" id="ARBA00022737"/>
    </source>
</evidence>
<feature type="compositionally biased region" description="Basic and acidic residues" evidence="6">
    <location>
        <begin position="1100"/>
        <end position="1118"/>
    </location>
</feature>
<evidence type="ECO:0000256" key="1">
    <source>
        <dbReference type="ARBA" id="ARBA00004496"/>
    </source>
</evidence>
<comment type="caution">
    <text evidence="7">The sequence shown here is derived from an EMBL/GenBank/DDBJ whole genome shotgun (WGS) entry which is preliminary data.</text>
</comment>
<dbReference type="SUPFAM" id="SSF48371">
    <property type="entry name" value="ARM repeat"/>
    <property type="match status" value="1"/>
</dbReference>
<evidence type="ECO:0000256" key="5">
    <source>
        <dbReference type="ARBA" id="ARBA00022927"/>
    </source>
</evidence>
<evidence type="ECO:0000256" key="2">
    <source>
        <dbReference type="ARBA" id="ARBA00022448"/>
    </source>
</evidence>
<keyword evidence="2" id="KW-0813">Transport</keyword>
<feature type="compositionally biased region" description="Basic and acidic residues" evidence="6">
    <location>
        <begin position="1450"/>
        <end position="1471"/>
    </location>
</feature>
<evidence type="ECO:0000313" key="7">
    <source>
        <dbReference type="EMBL" id="KAK2956232.1"/>
    </source>
</evidence>
<dbReference type="InterPro" id="IPR040122">
    <property type="entry name" value="Importin_beta"/>
</dbReference>